<dbReference type="Proteomes" id="UP000237073">
    <property type="component" value="Unassembled WGS sequence"/>
</dbReference>
<dbReference type="InterPro" id="IPR004796">
    <property type="entry name" value="PTS_IIC_cello"/>
</dbReference>
<keyword evidence="6 9" id="KW-1133">Transmembrane helix</keyword>
<dbReference type="PANTHER" id="PTHR33989:SF10">
    <property type="entry name" value="PERMEASE IIC COMPONENT"/>
    <property type="match status" value="1"/>
</dbReference>
<dbReference type="PIRSF" id="PIRSF006351">
    <property type="entry name" value="PTS_EIIC-Cellobiose"/>
    <property type="match status" value="1"/>
</dbReference>
<evidence type="ECO:0000256" key="4">
    <source>
        <dbReference type="ARBA" id="ARBA00022597"/>
    </source>
</evidence>
<comment type="caution">
    <text evidence="12">The sequence shown here is derived from an EMBL/GenBank/DDBJ whole genome shotgun (WGS) entry which is preliminary data.</text>
</comment>
<dbReference type="OrthoDB" id="5843984at2"/>
<name>A0A2P5GPD5_9ENTR</name>
<keyword evidence="2 8" id="KW-0813">Transport</keyword>
<dbReference type="InterPro" id="IPR004501">
    <property type="entry name" value="PTS_EIIC_3"/>
</dbReference>
<evidence type="ECO:0000313" key="13">
    <source>
        <dbReference type="Proteomes" id="UP000237073"/>
    </source>
</evidence>
<feature type="transmembrane region" description="Helical" evidence="9">
    <location>
        <begin position="75"/>
        <end position="97"/>
    </location>
</feature>
<dbReference type="PROSITE" id="PS51105">
    <property type="entry name" value="PTS_EIIC_TYPE_3"/>
    <property type="match status" value="1"/>
</dbReference>
<evidence type="ECO:0000313" key="12">
    <source>
        <dbReference type="EMBL" id="POP48400.1"/>
    </source>
</evidence>
<sequence length="439" mass="47717">MATGTLTNATIKLAHSLGEQVHLRSIRDAFATLMPFFIIAGLMVLVNNVFLKPDNWLADIIGNEAIKSWRTVGEAIINGSLNFIGVLIAATVSWHLCLNKNHANPIAPVLLSVATVIVFMPDTISAALVAGKENVQVTGALSYSSTGTSGMFLGMITGLLVTTVFIRLLKSERLKITIANDGSVPPAVIDSFNALIPVCITLLIFSLISFSAKYWLGKDINALIALTIQTPLKNITTDLPGFLFIYTVGNLFFAIGIHQSVINASILRPGLLASMQENMLAYANGDDIPNIINYAFQTTFGQIGGTGNTLALLLALFIFSRRQASRNIAKISFFMGLFNINEPVIFGLPIVFNPILIVPFILSPVISLTLAWLVTLWGWMDPVVIQIPWTTPPLISGFLATGGDWRAVVFQLVIIVMMVMLYLPFIKLSERVHTLNASD</sequence>
<dbReference type="GO" id="GO:0008982">
    <property type="term" value="F:protein-N(PI)-phosphohistidine-sugar phosphotransferase activity"/>
    <property type="evidence" value="ECO:0007669"/>
    <property type="project" value="UniProtKB-UniRule"/>
</dbReference>
<feature type="domain" description="PTS EIIC type-3" evidence="10">
    <location>
        <begin position="6"/>
        <end position="425"/>
    </location>
</feature>
<evidence type="ECO:0000256" key="2">
    <source>
        <dbReference type="ARBA" id="ARBA00022448"/>
    </source>
</evidence>
<dbReference type="RefSeq" id="WP_103676158.1">
    <property type="nucleotide sequence ID" value="NZ_PQGD01000010.1"/>
</dbReference>
<comment type="subcellular location">
    <subcellularLocation>
        <location evidence="1">Cell membrane</location>
        <topology evidence="1">Multi-pass membrane protein</topology>
    </subcellularLocation>
</comment>
<evidence type="ECO:0000256" key="5">
    <source>
        <dbReference type="ARBA" id="ARBA00022692"/>
    </source>
</evidence>
<dbReference type="GO" id="GO:0009401">
    <property type="term" value="P:phosphoenolpyruvate-dependent sugar phosphotransferase system"/>
    <property type="evidence" value="ECO:0007669"/>
    <property type="project" value="InterPro"/>
</dbReference>
<evidence type="ECO:0000256" key="1">
    <source>
        <dbReference type="ARBA" id="ARBA00004651"/>
    </source>
</evidence>
<proteinExistence type="predicted"/>
<evidence type="ECO:0000256" key="6">
    <source>
        <dbReference type="ARBA" id="ARBA00022989"/>
    </source>
</evidence>
<accession>A0A2P5GPD5</accession>
<feature type="transmembrane region" description="Helical" evidence="9">
    <location>
        <begin position="194"/>
        <end position="216"/>
    </location>
</feature>
<evidence type="ECO:0000256" key="9">
    <source>
        <dbReference type="SAM" id="Phobius"/>
    </source>
</evidence>
<keyword evidence="4 8" id="KW-0762">Sugar transport</keyword>
<gene>
    <name evidence="12" type="ORF">CHU32_14140</name>
    <name evidence="11" type="ORF">CHU33_11215</name>
</gene>
<evidence type="ECO:0000313" key="14">
    <source>
        <dbReference type="Proteomes" id="UP000247005"/>
    </source>
</evidence>
<evidence type="ECO:0000256" key="8">
    <source>
        <dbReference type="PIRNR" id="PIRNR006351"/>
    </source>
</evidence>
<evidence type="ECO:0000313" key="11">
    <source>
        <dbReference type="EMBL" id="POP45013.1"/>
    </source>
</evidence>
<keyword evidence="5 9" id="KW-0812">Transmembrane</keyword>
<evidence type="ECO:0000256" key="3">
    <source>
        <dbReference type="ARBA" id="ARBA00022475"/>
    </source>
</evidence>
<dbReference type="GO" id="GO:0005886">
    <property type="term" value="C:plasma membrane"/>
    <property type="evidence" value="ECO:0007669"/>
    <property type="project" value="UniProtKB-SubCell"/>
</dbReference>
<feature type="transmembrane region" description="Helical" evidence="9">
    <location>
        <begin position="150"/>
        <end position="169"/>
    </location>
</feature>
<reference evidence="13 14" key="1">
    <citation type="submission" date="2018-01" db="EMBL/GenBank/DDBJ databases">
        <title>Superficieibacter electus gen. nov., sp. nov., an extended-spectrum beta-lactamase possessing member of the Enterobacteriaceae family, isolated from intensive care unit surfaces.</title>
        <authorList>
            <person name="Potter R.F."/>
            <person name="D'Souza A.W."/>
        </authorList>
    </citation>
    <scope>NUCLEOTIDE SEQUENCE [LARGE SCALE GENOMIC DNA]</scope>
    <source>
        <strain evidence="12 14">BP-1</strain>
        <strain evidence="11 13">BP-2</strain>
    </source>
</reference>
<dbReference type="Pfam" id="PF02378">
    <property type="entry name" value="PTS_EIIC"/>
    <property type="match status" value="1"/>
</dbReference>
<organism evidence="12 14">
    <name type="scientific">Superficieibacter electus</name>
    <dbReference type="NCBI Taxonomy" id="2022662"/>
    <lineage>
        <taxon>Bacteria</taxon>
        <taxon>Pseudomonadati</taxon>
        <taxon>Pseudomonadota</taxon>
        <taxon>Gammaproteobacteria</taxon>
        <taxon>Enterobacterales</taxon>
        <taxon>Enterobacteriaceae</taxon>
        <taxon>Superficieibacter</taxon>
    </lineage>
</organism>
<dbReference type="GO" id="GO:1901264">
    <property type="term" value="P:carbohydrate derivative transport"/>
    <property type="evidence" value="ECO:0007669"/>
    <property type="project" value="TreeGrafter"/>
</dbReference>
<dbReference type="EMBL" id="PQGE01000008">
    <property type="protein sequence ID" value="POP45013.1"/>
    <property type="molecule type" value="Genomic_DNA"/>
</dbReference>
<protein>
    <recommendedName>
        <fullName evidence="8">Permease IIC component</fullName>
    </recommendedName>
</protein>
<comment type="function">
    <text evidence="8">The phosphoenolpyruvate-dependent sugar phosphotransferase system (PTS), a major carbohydrate active -transport system, catalyzes the phosphorylation of incoming sugar substrates concomitant with their translocation across the cell membrane.</text>
</comment>
<dbReference type="Proteomes" id="UP000247005">
    <property type="component" value="Unassembled WGS sequence"/>
</dbReference>
<dbReference type="NCBIfam" id="TIGR00410">
    <property type="entry name" value="lacE"/>
    <property type="match status" value="1"/>
</dbReference>
<keyword evidence="3 8" id="KW-1003">Cell membrane</keyword>
<feature type="transmembrane region" description="Helical" evidence="9">
    <location>
        <begin position="29"/>
        <end position="50"/>
    </location>
</feature>
<dbReference type="InterPro" id="IPR051088">
    <property type="entry name" value="PTS_Sugar-EIIC/EIIB"/>
</dbReference>
<dbReference type="PANTHER" id="PTHR33989">
    <property type="match status" value="1"/>
</dbReference>
<feature type="transmembrane region" description="Helical" evidence="9">
    <location>
        <begin position="109"/>
        <end position="130"/>
    </location>
</feature>
<dbReference type="InterPro" id="IPR003352">
    <property type="entry name" value="PTS_EIIC"/>
</dbReference>
<dbReference type="AlphaFoldDB" id="A0A2P5GPD5"/>
<keyword evidence="13" id="KW-1185">Reference proteome</keyword>
<evidence type="ECO:0000256" key="7">
    <source>
        <dbReference type="ARBA" id="ARBA00023136"/>
    </source>
</evidence>
<keyword evidence="7 8" id="KW-0472">Membrane</keyword>
<feature type="transmembrane region" description="Helical" evidence="9">
    <location>
        <begin position="408"/>
        <end position="426"/>
    </location>
</feature>
<evidence type="ECO:0000259" key="10">
    <source>
        <dbReference type="PROSITE" id="PS51105"/>
    </source>
</evidence>
<dbReference type="EMBL" id="PQGD01000010">
    <property type="protein sequence ID" value="POP48400.1"/>
    <property type="molecule type" value="Genomic_DNA"/>
</dbReference>
<feature type="transmembrane region" description="Helical" evidence="9">
    <location>
        <begin position="299"/>
        <end position="319"/>
    </location>
</feature>